<feature type="compositionally biased region" description="Basic and acidic residues" evidence="1">
    <location>
        <begin position="1"/>
        <end position="12"/>
    </location>
</feature>
<feature type="compositionally biased region" description="Pro residues" evidence="1">
    <location>
        <begin position="327"/>
        <end position="358"/>
    </location>
</feature>
<feature type="region of interest" description="Disordered" evidence="1">
    <location>
        <begin position="1"/>
        <end position="35"/>
    </location>
</feature>
<evidence type="ECO:0000256" key="1">
    <source>
        <dbReference type="SAM" id="MobiDB-lite"/>
    </source>
</evidence>
<keyword evidence="2" id="KW-0472">Membrane</keyword>
<keyword evidence="4" id="KW-1185">Reference proteome</keyword>
<dbReference type="Proteomes" id="UP001501842">
    <property type="component" value="Unassembled WGS sequence"/>
</dbReference>
<gene>
    <name evidence="3" type="ORF">GCM10010439_27090</name>
</gene>
<sequence>MPFTEKDLRAMLEDNSSDLPPTGDLAASAQERGRRVRRRRQAAGAVAAAALVAVGIAVVPSLGSSDGPQEQLAAVASPTTPAARPDVDLSLLKKREVPFMLTTGIGNVEVVDSPDSRDSKRWVQTAGNKFVSVTDLRLQGLVGTIEGFELGTESAFSGKERSILMKVRPDSLVNGSAGLEELGLRKGEAAGFTVGFADPASYPIAELNQAVPAGTRVILYEWSPGAGFSPIGPRQVRQTRSAVLEDADGTVVGGPYTKGRGLQPGIWQKVKTFDALLELSERIEYTCALVVVENPQKTTQKDLRGFDHEMKRCFRIRTPSPENADPTAPPKVSPSAPTPSPTSPEDPAATPTPSPTLS</sequence>
<evidence type="ECO:0000313" key="3">
    <source>
        <dbReference type="EMBL" id="GAA2725911.1"/>
    </source>
</evidence>
<name>A0ABP6GR04_9ACTN</name>
<dbReference type="RefSeq" id="WP_344450696.1">
    <property type="nucleotide sequence ID" value="NZ_BAAATZ010000009.1"/>
</dbReference>
<feature type="region of interest" description="Disordered" evidence="1">
    <location>
        <begin position="314"/>
        <end position="358"/>
    </location>
</feature>
<reference evidence="4" key="1">
    <citation type="journal article" date="2019" name="Int. J. Syst. Evol. Microbiol.">
        <title>The Global Catalogue of Microorganisms (GCM) 10K type strain sequencing project: providing services to taxonomists for standard genome sequencing and annotation.</title>
        <authorList>
            <consortium name="The Broad Institute Genomics Platform"/>
            <consortium name="The Broad Institute Genome Sequencing Center for Infectious Disease"/>
            <person name="Wu L."/>
            <person name="Ma J."/>
        </authorList>
    </citation>
    <scope>NUCLEOTIDE SEQUENCE [LARGE SCALE GENOMIC DNA]</scope>
    <source>
        <strain evidence="4">JCM 8201</strain>
    </source>
</reference>
<protein>
    <submittedName>
        <fullName evidence="3">Uncharacterized protein</fullName>
    </submittedName>
</protein>
<keyword evidence="2" id="KW-1133">Transmembrane helix</keyword>
<accession>A0ABP6GR04</accession>
<dbReference type="EMBL" id="BAAATZ010000009">
    <property type="protein sequence ID" value="GAA2725911.1"/>
    <property type="molecule type" value="Genomic_DNA"/>
</dbReference>
<evidence type="ECO:0000256" key="2">
    <source>
        <dbReference type="SAM" id="Phobius"/>
    </source>
</evidence>
<proteinExistence type="predicted"/>
<feature type="transmembrane region" description="Helical" evidence="2">
    <location>
        <begin position="42"/>
        <end position="62"/>
    </location>
</feature>
<evidence type="ECO:0000313" key="4">
    <source>
        <dbReference type="Proteomes" id="UP001501842"/>
    </source>
</evidence>
<comment type="caution">
    <text evidence="3">The sequence shown here is derived from an EMBL/GenBank/DDBJ whole genome shotgun (WGS) entry which is preliminary data.</text>
</comment>
<keyword evidence="2" id="KW-0812">Transmembrane</keyword>
<organism evidence="3 4">
    <name type="scientific">Actinocorallia aurantiaca</name>
    <dbReference type="NCBI Taxonomy" id="46204"/>
    <lineage>
        <taxon>Bacteria</taxon>
        <taxon>Bacillati</taxon>
        <taxon>Actinomycetota</taxon>
        <taxon>Actinomycetes</taxon>
        <taxon>Streptosporangiales</taxon>
        <taxon>Thermomonosporaceae</taxon>
        <taxon>Actinocorallia</taxon>
    </lineage>
</organism>